<dbReference type="InterPro" id="IPR048641">
    <property type="entry name" value="RlmN_N"/>
</dbReference>
<dbReference type="NCBIfam" id="TIGR00048">
    <property type="entry name" value="rRNA_mod_RlmN"/>
    <property type="match status" value="1"/>
</dbReference>
<evidence type="ECO:0000256" key="8">
    <source>
        <dbReference type="ARBA" id="ARBA00022691"/>
    </source>
</evidence>
<dbReference type="SFLD" id="SFLDS00029">
    <property type="entry name" value="Radical_SAM"/>
    <property type="match status" value="1"/>
</dbReference>
<dbReference type="GO" id="GO:0008173">
    <property type="term" value="F:RNA methyltransferase activity"/>
    <property type="evidence" value="ECO:0007669"/>
    <property type="project" value="InterPro"/>
</dbReference>
<evidence type="ECO:0000313" key="19">
    <source>
        <dbReference type="EMBL" id="CAK7325699.1"/>
    </source>
</evidence>
<keyword evidence="5" id="KW-0698">rRNA processing</keyword>
<dbReference type="HAMAP" id="MF_01849">
    <property type="entry name" value="RNA_methyltr_RlmN"/>
    <property type="match status" value="1"/>
</dbReference>
<feature type="region of interest" description="Disordered" evidence="15">
    <location>
        <begin position="451"/>
        <end position="482"/>
    </location>
</feature>
<dbReference type="InterPro" id="IPR000008">
    <property type="entry name" value="C2_dom"/>
</dbReference>
<evidence type="ECO:0000256" key="14">
    <source>
        <dbReference type="PROSITE-ProRule" id="PRU00176"/>
    </source>
</evidence>
<evidence type="ECO:0000256" key="10">
    <source>
        <dbReference type="ARBA" id="ARBA00022723"/>
    </source>
</evidence>
<dbReference type="SMART" id="SM00239">
    <property type="entry name" value="C2"/>
    <property type="match status" value="1"/>
</dbReference>
<dbReference type="GO" id="GO:0030488">
    <property type="term" value="P:tRNA methylation"/>
    <property type="evidence" value="ECO:0007669"/>
    <property type="project" value="InterPro"/>
</dbReference>
<dbReference type="InterPro" id="IPR027492">
    <property type="entry name" value="RNA_MTrfase_RlmN"/>
</dbReference>
<dbReference type="InterPro" id="IPR040072">
    <property type="entry name" value="Methyltransferase_A"/>
</dbReference>
<dbReference type="PROSITE" id="PS50102">
    <property type="entry name" value="RRM"/>
    <property type="match status" value="1"/>
</dbReference>
<name>A0AAV1QXB2_9ROSI</name>
<dbReference type="SUPFAM" id="SSF102114">
    <property type="entry name" value="Radical SAM enzymes"/>
    <property type="match status" value="1"/>
</dbReference>
<dbReference type="InterPro" id="IPR006638">
    <property type="entry name" value="Elp3/MiaA/NifB-like_rSAM"/>
</dbReference>
<keyword evidence="14" id="KW-0694">RNA-binding</keyword>
<keyword evidence="12" id="KW-0411">Iron-sulfur</keyword>
<dbReference type="InterPro" id="IPR035979">
    <property type="entry name" value="RBD_domain_sf"/>
</dbReference>
<dbReference type="SFLD" id="SFLDF00275">
    <property type="entry name" value="adenosine_C2_methyltransferase"/>
    <property type="match status" value="1"/>
</dbReference>
<keyword evidence="9" id="KW-0819">tRNA processing</keyword>
<dbReference type="InterPro" id="IPR013785">
    <property type="entry name" value="Aldolase_TIM"/>
</dbReference>
<dbReference type="Pfam" id="PF00076">
    <property type="entry name" value="RRM_1"/>
    <property type="match status" value="1"/>
</dbReference>
<dbReference type="InterPro" id="IPR004383">
    <property type="entry name" value="rRNA_lsu_MTrfase_RlmN/Cfr"/>
</dbReference>
<dbReference type="Pfam" id="PF21016">
    <property type="entry name" value="RlmN_N"/>
    <property type="match status" value="1"/>
</dbReference>
<keyword evidence="20" id="KW-1185">Reference proteome</keyword>
<dbReference type="InterPro" id="IPR058240">
    <property type="entry name" value="rSAM_sf"/>
</dbReference>
<dbReference type="InterPro" id="IPR035892">
    <property type="entry name" value="C2_domain_sf"/>
</dbReference>
<accession>A0AAV1QXB2</accession>
<evidence type="ECO:0000256" key="9">
    <source>
        <dbReference type="ARBA" id="ARBA00022694"/>
    </source>
</evidence>
<dbReference type="GO" id="GO:0046872">
    <property type="term" value="F:metal ion binding"/>
    <property type="evidence" value="ECO:0007669"/>
    <property type="project" value="UniProtKB-KW"/>
</dbReference>
<keyword evidence="6" id="KW-0489">Methyltransferase</keyword>
<comment type="cofactor">
    <cofactor evidence="1">
        <name>[4Fe-4S] cluster</name>
        <dbReference type="ChEBI" id="CHEBI:49883"/>
    </cofactor>
</comment>
<comment type="subcellular location">
    <subcellularLocation>
        <location evidence="2">Cytoplasm</location>
    </subcellularLocation>
</comment>
<dbReference type="InterPro" id="IPR007197">
    <property type="entry name" value="rSAM"/>
</dbReference>
<keyword evidence="13" id="KW-1015">Disulfide bond</keyword>
<dbReference type="GO" id="GO:0005737">
    <property type="term" value="C:cytoplasm"/>
    <property type="evidence" value="ECO:0007669"/>
    <property type="project" value="UniProtKB-SubCell"/>
</dbReference>
<sequence>MIATSISLLQHVCSVPIARAMRPRSLTIVSSLSLSTTTSSSSTPSRASHVDPHVLLGMSEPELQQLAVDLGQQSYRGKQLHHLIYQRKVKEIHDFSQLPQVFRNALQEAGWKVGRSSIFGTVTAADGTVKLLIKLEDNRLIETVGIPVGDEKGSMRLTACVSSQVGCPLRCSFCATGKGGFSRNLQRHEIVEQVLAIEEIFKRRVTNVVFMGMGEPMLNLKSVLEAHRCLNKDVQIGQRMITISTVGVPNTIKKLASHKLQSTLALSLHAPNQKLRETIVPSAKSYPLEAIMKDCKEYFLETSRRVSFEYALLAGVNDRVEHAIELAELLHQWGRGHHVNLIPFNPIEGSDFKRPHKKAVQAFAAALETRKIAVSVRQTRGLDASAACACNLNQRMLQLHADATRSLTLWAAEVKVRFIHDAKNEGSMNGLILLILGCCIMRRYSPPYYSPPRRGYGGRGRSPPRRGYGGGGGGGYGRRKEQNSGSLLVRNIPLDCRPEELRGPFERFGVVRDVYIPKDYYTGEPRGFAFVQFVDPYEAMEAQHRMNGQIFAGRQISVVLAAETRKRPEEMRHRARVRGPSGYGGRSSYYGRSHSRSLSRSPRHYPGSRSRYRSRSYSPVLRRRDYSASPDRRHADHPRSSRGPPPERDGDHSRRSYSPGYGHGDDLDENGNVFGEKSAYDFEEARAWRPSLGRASRSPSGSRSRLVDKFYGRQETSLMTRKVYAFSCHEGSRHEELPERNKEMAVGILEVKLVKAKGLGNPDFFGLSCYCPSTTNMDPYVLVQYKSQERKSKVARGQGGRPVWNERLTFKVDYPGQGGNYKIILKVMDRDTLSADDFVGEATIYVKDLLALGVEKGTAEMQTQRYRVVNAHKSYRGEIQVGVTFTLKAGEEDAGEKYGGWEQSSV</sequence>
<keyword evidence="8" id="KW-0949">S-adenosyl-L-methionine</keyword>
<dbReference type="SMART" id="SM00729">
    <property type="entry name" value="Elp3"/>
    <property type="match status" value="1"/>
</dbReference>
<evidence type="ECO:0000256" key="13">
    <source>
        <dbReference type="ARBA" id="ARBA00023157"/>
    </source>
</evidence>
<keyword evidence="11" id="KW-0408">Iron</keyword>
<dbReference type="FunFam" id="3.20.20.70:FF:000014">
    <property type="entry name" value="Probable dual-specificity RNA methyltransferase RlmN"/>
    <property type="match status" value="1"/>
</dbReference>
<evidence type="ECO:0000256" key="3">
    <source>
        <dbReference type="ARBA" id="ARBA00022485"/>
    </source>
</evidence>
<dbReference type="Gene3D" id="1.10.150.530">
    <property type="match status" value="1"/>
</dbReference>
<organism evidence="19 20">
    <name type="scientific">Dovyalis caffra</name>
    <dbReference type="NCBI Taxonomy" id="77055"/>
    <lineage>
        <taxon>Eukaryota</taxon>
        <taxon>Viridiplantae</taxon>
        <taxon>Streptophyta</taxon>
        <taxon>Embryophyta</taxon>
        <taxon>Tracheophyta</taxon>
        <taxon>Spermatophyta</taxon>
        <taxon>Magnoliopsida</taxon>
        <taxon>eudicotyledons</taxon>
        <taxon>Gunneridae</taxon>
        <taxon>Pentapetalae</taxon>
        <taxon>rosids</taxon>
        <taxon>fabids</taxon>
        <taxon>Malpighiales</taxon>
        <taxon>Salicaceae</taxon>
        <taxon>Flacourtieae</taxon>
        <taxon>Dovyalis</taxon>
    </lineage>
</organism>
<evidence type="ECO:0000313" key="20">
    <source>
        <dbReference type="Proteomes" id="UP001314170"/>
    </source>
</evidence>
<evidence type="ECO:0000256" key="15">
    <source>
        <dbReference type="SAM" id="MobiDB-lite"/>
    </source>
</evidence>
<evidence type="ECO:0000259" key="17">
    <source>
        <dbReference type="PROSITE" id="PS50102"/>
    </source>
</evidence>
<dbReference type="FunFam" id="3.30.70.330:FF:001011">
    <property type="entry name" value="Serine/arginine-rich SC35-like splicing factor SCL30 isoform A"/>
    <property type="match status" value="1"/>
</dbReference>
<evidence type="ECO:0000256" key="1">
    <source>
        <dbReference type="ARBA" id="ARBA00001966"/>
    </source>
</evidence>
<dbReference type="PROSITE" id="PS50004">
    <property type="entry name" value="C2"/>
    <property type="match status" value="1"/>
</dbReference>
<evidence type="ECO:0000256" key="5">
    <source>
        <dbReference type="ARBA" id="ARBA00022552"/>
    </source>
</evidence>
<feature type="compositionally biased region" description="Basic and acidic residues" evidence="15">
    <location>
        <begin position="622"/>
        <end position="654"/>
    </location>
</feature>
<feature type="domain" description="C2" evidence="16">
    <location>
        <begin position="729"/>
        <end position="859"/>
    </location>
</feature>
<evidence type="ECO:0000256" key="4">
    <source>
        <dbReference type="ARBA" id="ARBA00022490"/>
    </source>
</evidence>
<dbReference type="SMART" id="SM00360">
    <property type="entry name" value="RRM"/>
    <property type="match status" value="1"/>
</dbReference>
<dbReference type="Gene3D" id="3.20.20.70">
    <property type="entry name" value="Aldolase class I"/>
    <property type="match status" value="1"/>
</dbReference>
<dbReference type="EMBL" id="CAWUPB010000850">
    <property type="protein sequence ID" value="CAK7325699.1"/>
    <property type="molecule type" value="Genomic_DNA"/>
</dbReference>
<feature type="region of interest" description="Disordered" evidence="15">
    <location>
        <begin position="565"/>
        <end position="673"/>
    </location>
</feature>
<dbReference type="SUPFAM" id="SSF54928">
    <property type="entry name" value="RNA-binding domain, RBD"/>
    <property type="match status" value="1"/>
</dbReference>
<proteinExistence type="inferred from homology"/>
<keyword evidence="3" id="KW-0004">4Fe-4S</keyword>
<evidence type="ECO:0000256" key="12">
    <source>
        <dbReference type="ARBA" id="ARBA00023014"/>
    </source>
</evidence>
<dbReference type="Pfam" id="PF04055">
    <property type="entry name" value="Radical_SAM"/>
    <property type="match status" value="1"/>
</dbReference>
<dbReference type="Gene3D" id="2.60.40.150">
    <property type="entry name" value="C2 domain"/>
    <property type="match status" value="1"/>
</dbReference>
<dbReference type="SUPFAM" id="SSF49562">
    <property type="entry name" value="C2 domain (Calcium/lipid-binding domain, CaLB)"/>
    <property type="match status" value="1"/>
</dbReference>
<evidence type="ECO:0000256" key="2">
    <source>
        <dbReference type="ARBA" id="ARBA00004496"/>
    </source>
</evidence>
<protein>
    <recommendedName>
        <fullName evidence="21">C2 domain-containing protein</fullName>
    </recommendedName>
</protein>
<gene>
    <name evidence="19" type="ORF">DCAF_LOCUS3387</name>
</gene>
<dbReference type="Proteomes" id="UP001314170">
    <property type="component" value="Unassembled WGS sequence"/>
</dbReference>
<dbReference type="PANTHER" id="PTHR30544:SF5">
    <property type="entry name" value="RADICAL SAM CORE DOMAIN-CONTAINING PROTEIN"/>
    <property type="match status" value="1"/>
</dbReference>
<feature type="domain" description="Radical SAM core" evidence="18">
    <location>
        <begin position="153"/>
        <end position="383"/>
    </location>
</feature>
<dbReference type="Pfam" id="PF00168">
    <property type="entry name" value="C2"/>
    <property type="match status" value="1"/>
</dbReference>
<dbReference type="SFLD" id="SFLDG01062">
    <property type="entry name" value="methyltransferase_(Class_A)"/>
    <property type="match status" value="1"/>
</dbReference>
<evidence type="ECO:0000256" key="7">
    <source>
        <dbReference type="ARBA" id="ARBA00022679"/>
    </source>
</evidence>
<evidence type="ECO:0000259" key="16">
    <source>
        <dbReference type="PROSITE" id="PS50004"/>
    </source>
</evidence>
<evidence type="ECO:0000256" key="11">
    <source>
        <dbReference type="ARBA" id="ARBA00023004"/>
    </source>
</evidence>
<feature type="compositionally biased region" description="Low complexity" evidence="15">
    <location>
        <begin position="604"/>
        <end position="620"/>
    </location>
</feature>
<evidence type="ECO:0000259" key="18">
    <source>
        <dbReference type="PROSITE" id="PS51918"/>
    </source>
</evidence>
<comment type="caution">
    <text evidence="19">The sequence shown here is derived from an EMBL/GenBank/DDBJ whole genome shotgun (WGS) entry which is preliminary data.</text>
</comment>
<feature type="domain" description="RRM" evidence="17">
    <location>
        <begin position="485"/>
        <end position="563"/>
    </location>
</feature>
<evidence type="ECO:0008006" key="21">
    <source>
        <dbReference type="Google" id="ProtNLM"/>
    </source>
</evidence>
<keyword evidence="7" id="KW-0808">Transferase</keyword>
<reference evidence="19 20" key="1">
    <citation type="submission" date="2024-01" db="EMBL/GenBank/DDBJ databases">
        <authorList>
            <person name="Waweru B."/>
        </authorList>
    </citation>
    <scope>NUCLEOTIDE SEQUENCE [LARGE SCALE GENOMIC DNA]</scope>
</reference>
<evidence type="ECO:0000256" key="6">
    <source>
        <dbReference type="ARBA" id="ARBA00022603"/>
    </source>
</evidence>
<keyword evidence="4" id="KW-0963">Cytoplasm</keyword>
<dbReference type="CDD" id="cd01335">
    <property type="entry name" value="Radical_SAM"/>
    <property type="match status" value="1"/>
</dbReference>
<dbReference type="GO" id="GO:0003723">
    <property type="term" value="F:RNA binding"/>
    <property type="evidence" value="ECO:0007669"/>
    <property type="project" value="UniProtKB-UniRule"/>
</dbReference>
<dbReference type="PANTHER" id="PTHR30544">
    <property type="entry name" value="23S RRNA METHYLTRANSFERASE"/>
    <property type="match status" value="1"/>
</dbReference>
<dbReference type="InterPro" id="IPR012677">
    <property type="entry name" value="Nucleotide-bd_a/b_plait_sf"/>
</dbReference>
<dbReference type="GO" id="GO:0070475">
    <property type="term" value="P:rRNA base methylation"/>
    <property type="evidence" value="ECO:0007669"/>
    <property type="project" value="InterPro"/>
</dbReference>
<dbReference type="PROSITE" id="PS51918">
    <property type="entry name" value="RADICAL_SAM"/>
    <property type="match status" value="1"/>
</dbReference>
<keyword evidence="10" id="KW-0479">Metal-binding</keyword>
<feature type="compositionally biased region" description="Gly residues" evidence="15">
    <location>
        <begin position="467"/>
        <end position="476"/>
    </location>
</feature>
<dbReference type="InterPro" id="IPR000504">
    <property type="entry name" value="RRM_dom"/>
</dbReference>
<dbReference type="Gene3D" id="3.30.70.330">
    <property type="match status" value="1"/>
</dbReference>
<dbReference type="FunFam" id="1.10.150.530:FF:000009">
    <property type="entry name" value="Putative dual-specificity RNA methyltransferase RlmN"/>
    <property type="match status" value="1"/>
</dbReference>
<dbReference type="GO" id="GO:0051539">
    <property type="term" value="F:4 iron, 4 sulfur cluster binding"/>
    <property type="evidence" value="ECO:0007669"/>
    <property type="project" value="UniProtKB-KW"/>
</dbReference>
<dbReference type="AlphaFoldDB" id="A0AAV1QXB2"/>
<feature type="compositionally biased region" description="Basic residues" evidence="15">
    <location>
        <begin position="593"/>
        <end position="603"/>
    </location>
</feature>